<evidence type="ECO:0000256" key="3">
    <source>
        <dbReference type="ARBA" id="ARBA00022448"/>
    </source>
</evidence>
<dbReference type="KEGG" id="yli:2908158"/>
<keyword evidence="8" id="KW-1133">Transmembrane helix</keyword>
<evidence type="ECO:0000313" key="12">
    <source>
        <dbReference type="EMBL" id="AOW06504.1"/>
    </source>
</evidence>
<evidence type="ECO:0000256" key="4">
    <source>
        <dbReference type="ARBA" id="ARBA00022660"/>
    </source>
</evidence>
<evidence type="ECO:0000313" key="13">
    <source>
        <dbReference type="EMBL" id="RDW29162.1"/>
    </source>
</evidence>
<proteinExistence type="inferred from homology"/>
<evidence type="ECO:0000256" key="10">
    <source>
        <dbReference type="ARBA" id="ARBA00023136"/>
    </source>
</evidence>
<dbReference type="VEuPathDB" id="FungiDB:YALI1_F02758g"/>
<dbReference type="FunFam" id="1.20.5.210:FF:000001">
    <property type="entry name" value="Cytochrome b-c1 complex subunit 8"/>
    <property type="match status" value="1"/>
</dbReference>
<comment type="function">
    <text evidence="11">Component of the ubiquinol-cytochrome c oxidoreductase, a multisubunit transmembrane complex that is part of the mitochondrial electron transport chain which drives oxidative phosphorylation. The complex plays an important role in the uptake of multiple carbon sources present in different host niches.</text>
</comment>
<dbReference type="GO" id="GO:0045275">
    <property type="term" value="C:respiratory chain complex III"/>
    <property type="evidence" value="ECO:0007669"/>
    <property type="project" value="UniProtKB-UniRule"/>
</dbReference>
<dbReference type="GO" id="GO:0005743">
    <property type="term" value="C:mitochondrial inner membrane"/>
    <property type="evidence" value="ECO:0007669"/>
    <property type="project" value="UniProtKB-SubCell"/>
</dbReference>
<dbReference type="OrthoDB" id="6683853at2759"/>
<dbReference type="InterPro" id="IPR036642">
    <property type="entry name" value="Cyt_bc1_su8_sf"/>
</dbReference>
<sequence length="93" mass="10451">MGGNGHYMGWWGHMGSPPQKGIAGYTISPFAARPFAGVVHAAIFNTFRRTKNQALFVILPVSFFYYVWTQASEKNEWLYTKAGRHELAKALAE</sequence>
<dbReference type="VEuPathDB" id="FungiDB:YALI0_F01771g"/>
<name>A0A1H6Q1S4_YARLL</name>
<evidence type="ECO:0000256" key="8">
    <source>
        <dbReference type="ARBA" id="ARBA00022989"/>
    </source>
</evidence>
<dbReference type="Proteomes" id="UP000256601">
    <property type="component" value="Unassembled WGS sequence"/>
</dbReference>
<dbReference type="SMR" id="A0A1H6Q1S4"/>
<dbReference type="SUPFAM" id="SSF81508">
    <property type="entry name" value="Ubiquinone-binding protein QP-C of cytochrome bc1 complex (Ubiquinol-cytochrome c reductase)"/>
    <property type="match status" value="1"/>
</dbReference>
<keyword evidence="3 11" id="KW-0813">Transport</keyword>
<dbReference type="GeneID" id="2908158"/>
<protein>
    <recommendedName>
        <fullName evidence="11">Cytochrome b-c1 complex subunit 8</fullName>
    </recommendedName>
    <alternativeName>
        <fullName evidence="11">Complex III subunit 8</fullName>
    </alternativeName>
</protein>
<keyword evidence="10" id="KW-0472">Membrane</keyword>
<dbReference type="GO" id="GO:0006122">
    <property type="term" value="P:mitochondrial electron transport, ubiquinol to cytochrome c"/>
    <property type="evidence" value="ECO:0007669"/>
    <property type="project" value="UniProtKB-UniRule"/>
</dbReference>
<dbReference type="AlphaFoldDB" id="A0A1H6Q1S4"/>
<evidence type="ECO:0000313" key="15">
    <source>
        <dbReference type="Proteomes" id="UP000256601"/>
    </source>
</evidence>
<evidence type="ECO:0000256" key="9">
    <source>
        <dbReference type="ARBA" id="ARBA00023128"/>
    </source>
</evidence>
<reference evidence="12 14" key="1">
    <citation type="journal article" date="2016" name="PLoS ONE">
        <title>Sequence Assembly of Yarrowia lipolytica Strain W29/CLIB89 Shows Transposable Element Diversity.</title>
        <authorList>
            <person name="Magnan C."/>
            <person name="Yu J."/>
            <person name="Chang I."/>
            <person name="Jahn E."/>
            <person name="Kanomata Y."/>
            <person name="Wu J."/>
            <person name="Zeller M."/>
            <person name="Oakes M."/>
            <person name="Baldi P."/>
            <person name="Sandmeyer S."/>
        </authorList>
    </citation>
    <scope>NUCLEOTIDE SEQUENCE [LARGE SCALE GENOMIC DNA]</scope>
    <source>
        <strain evidence="12">CLIB89</strain>
        <strain evidence="14">CLIB89(W29)</strain>
    </source>
</reference>
<dbReference type="Proteomes" id="UP000182444">
    <property type="component" value="Chromosome 1F"/>
</dbReference>
<dbReference type="RefSeq" id="XP_504875.1">
    <property type="nucleotide sequence ID" value="XM_504875.1"/>
</dbReference>
<keyword evidence="6 11" id="KW-0999">Mitochondrion inner membrane</keyword>
<dbReference type="PANTHER" id="PTHR12119:SF2">
    <property type="entry name" value="CYTOCHROME B-C1 COMPLEX SUBUNIT 8"/>
    <property type="match status" value="1"/>
</dbReference>
<keyword evidence="4 11" id="KW-0679">Respiratory chain</keyword>
<evidence type="ECO:0000256" key="6">
    <source>
        <dbReference type="ARBA" id="ARBA00022792"/>
    </source>
</evidence>
<keyword evidence="9 11" id="KW-0496">Mitochondrion</keyword>
<evidence type="ECO:0000256" key="2">
    <source>
        <dbReference type="ARBA" id="ARBA00007668"/>
    </source>
</evidence>
<dbReference type="eggNOG" id="KOG4116">
    <property type="taxonomic scope" value="Eukaryota"/>
</dbReference>
<evidence type="ECO:0000256" key="11">
    <source>
        <dbReference type="RuleBase" id="RU368118"/>
    </source>
</evidence>
<comment type="similarity">
    <text evidence="2 11">Belongs to the UQCRQ/QCR8 family.</text>
</comment>
<evidence type="ECO:0000256" key="1">
    <source>
        <dbReference type="ARBA" id="ARBA00004434"/>
    </source>
</evidence>
<dbReference type="EMBL" id="CP017558">
    <property type="protein sequence ID" value="AOW06504.1"/>
    <property type="molecule type" value="Genomic_DNA"/>
</dbReference>
<dbReference type="Pfam" id="PF02939">
    <property type="entry name" value="UcrQ"/>
    <property type="match status" value="1"/>
</dbReference>
<keyword evidence="5" id="KW-0812">Transmembrane</keyword>
<dbReference type="InterPro" id="IPR004205">
    <property type="entry name" value="Cyt_bc1_su8"/>
</dbReference>
<keyword evidence="7 11" id="KW-0249">Electron transport</keyword>
<evidence type="ECO:0000256" key="7">
    <source>
        <dbReference type="ARBA" id="ARBA00022982"/>
    </source>
</evidence>
<dbReference type="PANTHER" id="PTHR12119">
    <property type="entry name" value="UBIQUINOL-CYTOCHROME C REDUCTASE COMPLEX UBIQUINONE-BINDING PROTEIN QP-C"/>
    <property type="match status" value="1"/>
</dbReference>
<accession>A0A1H6Q1S4</accession>
<evidence type="ECO:0000313" key="14">
    <source>
        <dbReference type="Proteomes" id="UP000182444"/>
    </source>
</evidence>
<dbReference type="OMA" id="QWAIERN"/>
<gene>
    <name evidence="13" type="ORF">B0I71DRAFT_126109</name>
    <name evidence="12" type="ORF">YALI1_F02758g</name>
</gene>
<dbReference type="Gene3D" id="1.20.5.210">
    <property type="entry name" value="Cytochrome b-c1 complex subunit 8"/>
    <property type="match status" value="1"/>
</dbReference>
<reference evidence="13 15" key="2">
    <citation type="submission" date="2018-07" db="EMBL/GenBank/DDBJ databases">
        <title>Draft Genome Assemblies for Five Robust Yarrowia lipolytica Strains Exhibiting High Lipid Production and Pentose Sugar Utilization and Sugar Alcohol Secretion from Undetoxified Lignocellulosic Biomass Hydrolysates.</title>
        <authorList>
            <consortium name="DOE Joint Genome Institute"/>
            <person name="Walker C."/>
            <person name="Ryu S."/>
            <person name="Na H."/>
            <person name="Zane M."/>
            <person name="LaButti K."/>
            <person name="Lipzen A."/>
            <person name="Haridas S."/>
            <person name="Barry K."/>
            <person name="Grigoriev I.V."/>
            <person name="Quarterman J."/>
            <person name="Slininger P."/>
            <person name="Dien B."/>
            <person name="Trinh C.T."/>
        </authorList>
    </citation>
    <scope>NUCLEOTIDE SEQUENCE [LARGE SCALE GENOMIC DNA]</scope>
    <source>
        <strain evidence="13 15">YB392</strain>
    </source>
</reference>
<organism evidence="12 14">
    <name type="scientific">Yarrowia lipolytica</name>
    <name type="common">Candida lipolytica</name>
    <dbReference type="NCBI Taxonomy" id="4952"/>
    <lineage>
        <taxon>Eukaryota</taxon>
        <taxon>Fungi</taxon>
        <taxon>Dikarya</taxon>
        <taxon>Ascomycota</taxon>
        <taxon>Saccharomycotina</taxon>
        <taxon>Dipodascomycetes</taxon>
        <taxon>Dipodascales</taxon>
        <taxon>Dipodascales incertae sedis</taxon>
        <taxon>Yarrowia</taxon>
    </lineage>
</organism>
<evidence type="ECO:0000256" key="5">
    <source>
        <dbReference type="ARBA" id="ARBA00022692"/>
    </source>
</evidence>
<dbReference type="EMBL" id="KZ857324">
    <property type="protein sequence ID" value="RDW29162.1"/>
    <property type="molecule type" value="Genomic_DNA"/>
</dbReference>
<comment type="subcellular location">
    <subcellularLocation>
        <location evidence="1 11">Mitochondrion inner membrane</location>
        <topology evidence="1 11">Single-pass membrane protein</topology>
    </subcellularLocation>
</comment>
<comment type="subunit">
    <text evidence="11">Component of the ubiquinol-cytochrome c oxidoreductase (cytochrome b-c1 complex, complex III, CIII), a multisubunit enzyme composed of 3 respiratory subunits cytochrome b, cytochrome c1 and Rieske protein, 2 core protein subunits, and additional low-molecular weight protein subunits. The complex exists as an obligatory dimer and forms supercomplexes (SCs) in the inner mitochondrial membrane with cytochrome c oxidase (complex IV, CIV).</text>
</comment>